<evidence type="ECO:0000313" key="3">
    <source>
        <dbReference type="Proteomes" id="UP000289323"/>
    </source>
</evidence>
<proteinExistence type="predicted"/>
<dbReference type="AlphaFoldDB" id="A0A3S4B7H9"/>
<evidence type="ECO:0000256" key="1">
    <source>
        <dbReference type="SAM" id="MobiDB-lite"/>
    </source>
</evidence>
<dbReference type="EMBL" id="OUUZ01000011">
    <property type="protein sequence ID" value="SPQ23818.1"/>
    <property type="molecule type" value="Genomic_DNA"/>
</dbReference>
<accession>A0A3S4B7H9</accession>
<feature type="region of interest" description="Disordered" evidence="1">
    <location>
        <begin position="54"/>
        <end position="84"/>
    </location>
</feature>
<feature type="compositionally biased region" description="Polar residues" evidence="1">
    <location>
        <begin position="61"/>
        <end position="84"/>
    </location>
</feature>
<protein>
    <submittedName>
        <fullName evidence="2">362b3026-1c1c-47d8-9f68-87feb2847856</fullName>
    </submittedName>
</protein>
<evidence type="ECO:0000313" key="2">
    <source>
        <dbReference type="EMBL" id="SPQ23818.1"/>
    </source>
</evidence>
<organism evidence="2 3">
    <name type="scientific">Thermothielavioides terrestris</name>
    <dbReference type="NCBI Taxonomy" id="2587410"/>
    <lineage>
        <taxon>Eukaryota</taxon>
        <taxon>Fungi</taxon>
        <taxon>Dikarya</taxon>
        <taxon>Ascomycota</taxon>
        <taxon>Pezizomycotina</taxon>
        <taxon>Sordariomycetes</taxon>
        <taxon>Sordariomycetidae</taxon>
        <taxon>Sordariales</taxon>
        <taxon>Chaetomiaceae</taxon>
        <taxon>Thermothielavioides</taxon>
    </lineage>
</organism>
<name>A0A3S4B7H9_9PEZI</name>
<dbReference type="Proteomes" id="UP000289323">
    <property type="component" value="Unassembled WGS sequence"/>
</dbReference>
<gene>
    <name evidence="2" type="ORF">TT172_LOCUS6237</name>
</gene>
<sequence>MTVLYVPGIEAWKYTKRKFNILDNNMVVSGTWLQGEKGAKKLSKSMGLGNMKHWLSGGGTKSNANSVGGLTPATTRQTDSLPPV</sequence>
<reference evidence="2 3" key="1">
    <citation type="submission" date="2018-04" db="EMBL/GenBank/DDBJ databases">
        <authorList>
            <person name="Huttner S."/>
            <person name="Dainat J."/>
        </authorList>
    </citation>
    <scope>NUCLEOTIDE SEQUENCE [LARGE SCALE GENOMIC DNA]</scope>
</reference>